<protein>
    <submittedName>
        <fullName evidence="2">Uncharacterized protein</fullName>
    </submittedName>
</protein>
<sequence>MSVLPRPYLSAAPDPFPMSVGCLPTRHEVVAVRTPDTRRHNRLAPATVGIASLIVGDQDAMAYARGGGGHRSSRTNNHQPQKGVITC</sequence>
<gene>
    <name evidence="2" type="ORF">SAMN05192558_10476</name>
</gene>
<reference evidence="3" key="1">
    <citation type="submission" date="2016-10" db="EMBL/GenBank/DDBJ databases">
        <authorList>
            <person name="Varghese N."/>
            <person name="Submissions S."/>
        </authorList>
    </citation>
    <scope>NUCLEOTIDE SEQUENCE [LARGE SCALE GENOMIC DNA]</scope>
    <source>
        <strain evidence="3">IBRC-M 10655</strain>
    </source>
</reference>
<dbReference type="RefSeq" id="WP_133794435.1">
    <property type="nucleotide sequence ID" value="NZ_FNDV01000009.1"/>
</dbReference>
<organism evidence="2 3">
    <name type="scientific">Actinokineospora alba</name>
    <dbReference type="NCBI Taxonomy" id="504798"/>
    <lineage>
        <taxon>Bacteria</taxon>
        <taxon>Bacillati</taxon>
        <taxon>Actinomycetota</taxon>
        <taxon>Actinomycetes</taxon>
        <taxon>Pseudonocardiales</taxon>
        <taxon>Pseudonocardiaceae</taxon>
        <taxon>Actinokineospora</taxon>
    </lineage>
</organism>
<dbReference type="Proteomes" id="UP000199651">
    <property type="component" value="Unassembled WGS sequence"/>
</dbReference>
<accession>A0A1H0LAX3</accession>
<proteinExistence type="predicted"/>
<feature type="region of interest" description="Disordered" evidence="1">
    <location>
        <begin position="64"/>
        <end position="87"/>
    </location>
</feature>
<keyword evidence="3" id="KW-1185">Reference proteome</keyword>
<dbReference type="STRING" id="504798.SAMN05421871_109221"/>
<name>A0A1H0LAX3_9PSEU</name>
<evidence type="ECO:0000313" key="3">
    <source>
        <dbReference type="Proteomes" id="UP000199651"/>
    </source>
</evidence>
<dbReference type="EMBL" id="FNJB01000004">
    <property type="protein sequence ID" value="SDO65338.1"/>
    <property type="molecule type" value="Genomic_DNA"/>
</dbReference>
<evidence type="ECO:0000313" key="2">
    <source>
        <dbReference type="EMBL" id="SDO65338.1"/>
    </source>
</evidence>
<dbReference type="AlphaFoldDB" id="A0A1H0LAX3"/>
<evidence type="ECO:0000256" key="1">
    <source>
        <dbReference type="SAM" id="MobiDB-lite"/>
    </source>
</evidence>